<comment type="caution">
    <text evidence="1">The sequence shown here is derived from an EMBL/GenBank/DDBJ whole genome shotgun (WGS) entry which is preliminary data.</text>
</comment>
<reference evidence="1 2" key="1">
    <citation type="submission" date="2019-02" db="EMBL/GenBank/DDBJ databases">
        <title>Deep-cultivation of Planctomycetes and their phenomic and genomic characterization uncovers novel biology.</title>
        <authorList>
            <person name="Wiegand S."/>
            <person name="Jogler M."/>
            <person name="Boedeker C."/>
            <person name="Pinto D."/>
            <person name="Vollmers J."/>
            <person name="Rivas-Marin E."/>
            <person name="Kohn T."/>
            <person name="Peeters S.H."/>
            <person name="Heuer A."/>
            <person name="Rast P."/>
            <person name="Oberbeckmann S."/>
            <person name="Bunk B."/>
            <person name="Jeske O."/>
            <person name="Meyerdierks A."/>
            <person name="Storesund J.E."/>
            <person name="Kallscheuer N."/>
            <person name="Luecker S."/>
            <person name="Lage O.M."/>
            <person name="Pohl T."/>
            <person name="Merkel B.J."/>
            <person name="Hornburger P."/>
            <person name="Mueller R.-W."/>
            <person name="Bruemmer F."/>
            <person name="Labrenz M."/>
            <person name="Spormann A.M."/>
            <person name="Op Den Camp H."/>
            <person name="Overmann J."/>
            <person name="Amann R."/>
            <person name="Jetten M.S.M."/>
            <person name="Mascher T."/>
            <person name="Medema M.H."/>
            <person name="Devos D.P."/>
            <person name="Kaster A.-K."/>
            <person name="Ovreas L."/>
            <person name="Rohde M."/>
            <person name="Galperin M.Y."/>
            <person name="Jogler C."/>
        </authorList>
    </citation>
    <scope>NUCLEOTIDE SEQUENCE [LARGE SCALE GENOMIC DNA]</scope>
    <source>
        <strain evidence="1 2">Pla108</strain>
    </source>
</reference>
<dbReference type="EMBL" id="SJPR01000006">
    <property type="protein sequence ID" value="TWT94865.1"/>
    <property type="molecule type" value="Genomic_DNA"/>
</dbReference>
<gene>
    <name evidence="1" type="ORF">Pla108_37160</name>
</gene>
<evidence type="ECO:0000313" key="2">
    <source>
        <dbReference type="Proteomes" id="UP000317421"/>
    </source>
</evidence>
<dbReference type="AlphaFoldDB" id="A0A5C6A664"/>
<dbReference type="RefSeq" id="WP_146446405.1">
    <property type="nucleotide sequence ID" value="NZ_SJPR01000006.1"/>
</dbReference>
<accession>A0A5C6A664</accession>
<evidence type="ECO:0000313" key="1">
    <source>
        <dbReference type="EMBL" id="TWT94865.1"/>
    </source>
</evidence>
<organism evidence="1 2">
    <name type="scientific">Botrimarina colliarenosi</name>
    <dbReference type="NCBI Taxonomy" id="2528001"/>
    <lineage>
        <taxon>Bacteria</taxon>
        <taxon>Pseudomonadati</taxon>
        <taxon>Planctomycetota</taxon>
        <taxon>Planctomycetia</taxon>
        <taxon>Pirellulales</taxon>
        <taxon>Lacipirellulaceae</taxon>
        <taxon>Botrimarina</taxon>
    </lineage>
</organism>
<name>A0A5C6A664_9BACT</name>
<keyword evidence="2" id="KW-1185">Reference proteome</keyword>
<dbReference type="Proteomes" id="UP000317421">
    <property type="component" value="Unassembled WGS sequence"/>
</dbReference>
<proteinExistence type="predicted"/>
<protein>
    <recommendedName>
        <fullName evidence="3">Plasmid stabilization system protein</fullName>
    </recommendedName>
</protein>
<sequence>MSFVVVWNPRPIAAIDAAWDIASPAEQGKIEEAIGVLHRVLSDDPSTAGESRQTLDTRFFYSAPVAAYYRIDRRLQQVRVYAAVIYGGAR</sequence>
<evidence type="ECO:0008006" key="3">
    <source>
        <dbReference type="Google" id="ProtNLM"/>
    </source>
</evidence>